<reference evidence="1" key="1">
    <citation type="submission" date="2023-11" db="EMBL/GenBank/DDBJ databases">
        <authorList>
            <person name="Poullet M."/>
        </authorList>
    </citation>
    <scope>NUCLEOTIDE SEQUENCE</scope>
    <source>
        <strain evidence="1">E1834</strain>
    </source>
</reference>
<dbReference type="Proteomes" id="UP001497535">
    <property type="component" value="Unassembled WGS sequence"/>
</dbReference>
<keyword evidence="2" id="KW-1185">Reference proteome</keyword>
<name>A0ACB0XSA6_MELEN</name>
<proteinExistence type="predicted"/>
<organism evidence="1 2">
    <name type="scientific">Meloidogyne enterolobii</name>
    <name type="common">Root-knot nematode worm</name>
    <name type="synonym">Meloidogyne mayaguensis</name>
    <dbReference type="NCBI Taxonomy" id="390850"/>
    <lineage>
        <taxon>Eukaryota</taxon>
        <taxon>Metazoa</taxon>
        <taxon>Ecdysozoa</taxon>
        <taxon>Nematoda</taxon>
        <taxon>Chromadorea</taxon>
        <taxon>Rhabditida</taxon>
        <taxon>Tylenchina</taxon>
        <taxon>Tylenchomorpha</taxon>
        <taxon>Tylenchoidea</taxon>
        <taxon>Meloidogynidae</taxon>
        <taxon>Meloidogyninae</taxon>
        <taxon>Meloidogyne</taxon>
    </lineage>
</organism>
<gene>
    <name evidence="1" type="ORF">MENTE1834_LOCUS2932</name>
</gene>
<evidence type="ECO:0000313" key="1">
    <source>
        <dbReference type="EMBL" id="CAK5015173.1"/>
    </source>
</evidence>
<accession>A0ACB0XSA6</accession>
<sequence length="50" mass="5691">MPNLVGLKNYEEGAYEELVGNKIKSSADLDVYLERKLLENVAKLALYFEV</sequence>
<evidence type="ECO:0000313" key="2">
    <source>
        <dbReference type="Proteomes" id="UP001497535"/>
    </source>
</evidence>
<comment type="caution">
    <text evidence="1">The sequence shown here is derived from an EMBL/GenBank/DDBJ whole genome shotgun (WGS) entry which is preliminary data.</text>
</comment>
<dbReference type="EMBL" id="CAVMJV010000002">
    <property type="protein sequence ID" value="CAK5015173.1"/>
    <property type="molecule type" value="Genomic_DNA"/>
</dbReference>
<protein>
    <submittedName>
        <fullName evidence="1">Uncharacterized protein</fullName>
    </submittedName>
</protein>